<feature type="region of interest" description="Disordered" evidence="4">
    <location>
        <begin position="1"/>
        <end position="23"/>
    </location>
</feature>
<dbReference type="InterPro" id="IPR015590">
    <property type="entry name" value="Aldehyde_DH_dom"/>
</dbReference>
<dbReference type="PANTHER" id="PTHR43866:SF4">
    <property type="entry name" value="MALONATE-SEMIALDEHYDE DEHYDROGENASE"/>
    <property type="match status" value="1"/>
</dbReference>
<dbReference type="InterPro" id="IPR016163">
    <property type="entry name" value="Ald_DH_C"/>
</dbReference>
<dbReference type="InterPro" id="IPR016160">
    <property type="entry name" value="Ald_DH_CS_CYS"/>
</dbReference>
<dbReference type="EMBL" id="CADCUH010000167">
    <property type="protein sequence ID" value="CAA9360007.1"/>
    <property type="molecule type" value="Genomic_DNA"/>
</dbReference>
<dbReference type="NCBIfam" id="TIGR01722">
    <property type="entry name" value="MMSDH"/>
    <property type="match status" value="1"/>
</dbReference>
<protein>
    <recommendedName>
        <fullName evidence="1">methylmalonate-semialdehyde dehydrogenase (CoA acylating)</fullName>
        <ecNumber evidence="1">1.2.1.27</ecNumber>
    </recommendedName>
</protein>
<dbReference type="PROSITE" id="PS00070">
    <property type="entry name" value="ALDEHYDE_DEHYDR_CYS"/>
    <property type="match status" value="1"/>
</dbReference>
<dbReference type="PANTHER" id="PTHR43866">
    <property type="entry name" value="MALONATE-SEMIALDEHYDE DEHYDROGENASE"/>
    <property type="match status" value="1"/>
</dbReference>
<dbReference type="Pfam" id="PF00171">
    <property type="entry name" value="Aldedh"/>
    <property type="match status" value="1"/>
</dbReference>
<dbReference type="EC" id="1.2.1.27" evidence="1"/>
<dbReference type="SUPFAM" id="SSF53720">
    <property type="entry name" value="ALDH-like"/>
    <property type="match status" value="1"/>
</dbReference>
<sequence>MSTRLQHWIDGRLTPGSSGRTAPVFNPATGQQTAEVELAGADDLKMAVASAVTAARTWRSASLSKRSAVLFSFRELLHARSDELARIVTAEHGKVLADSAGEIARGLENVEFATGVPNLLKGGFSEQAATGVDVYSIRQPLGVVAGITPFNFPAMVPLWMCANAIAAGNAFILKPSEKDPSAALWLAALWQEAGLPDGVFTVLQGDKEAVDGLLHHPDVAAISFVGSTPVARYIYETGTANGKRVQALGGAKNHMVVLPDADIGMAADAAVSAAYGAAGERCMAISVTVAVGDVADDLVAAIAERLPRLTIGDGAQPGTDMGPLISAEHRDRVAGYVAAGADAGARVVVDGREADVPSDGFFLGTTLLDDVKPHMEVYTDEIFGPVLSVVRVDTYDEAVALVNANPYANGVAIFTRDGGAAREFQFEVEVGMVGVNVPIPVPVAYYSFGGWKASLFGDTHMYGPEGLTFYTRGKVVTSRWPDPATSQVDLGFPRTR</sequence>
<dbReference type="GO" id="GO:0006574">
    <property type="term" value="P:L-valine catabolic process"/>
    <property type="evidence" value="ECO:0007669"/>
    <property type="project" value="TreeGrafter"/>
</dbReference>
<dbReference type="FunFam" id="3.40.309.10:FF:000002">
    <property type="entry name" value="Methylmalonate-semialdehyde dehydrogenase (Acylating)"/>
    <property type="match status" value="1"/>
</dbReference>
<proteinExistence type="predicted"/>
<dbReference type="FunFam" id="3.40.605.10:FF:000003">
    <property type="entry name" value="Methylmalonate-semialdehyde dehydrogenase [acylating]"/>
    <property type="match status" value="1"/>
</dbReference>
<dbReference type="InterPro" id="IPR016162">
    <property type="entry name" value="Ald_DH_N"/>
</dbReference>
<dbReference type="InterPro" id="IPR010061">
    <property type="entry name" value="MeMal-semiAld_DH"/>
</dbReference>
<dbReference type="AlphaFoldDB" id="A0A6J4MHU3"/>
<name>A0A6J4MHU3_9ACTN</name>
<keyword evidence="3" id="KW-0520">NAD</keyword>
<evidence type="ECO:0000256" key="3">
    <source>
        <dbReference type="ARBA" id="ARBA00023027"/>
    </source>
</evidence>
<dbReference type="Gene3D" id="3.40.605.10">
    <property type="entry name" value="Aldehyde Dehydrogenase, Chain A, domain 1"/>
    <property type="match status" value="1"/>
</dbReference>
<dbReference type="CDD" id="cd07085">
    <property type="entry name" value="ALDH_F6_MMSDH"/>
    <property type="match status" value="1"/>
</dbReference>
<reference evidence="6" key="1">
    <citation type="submission" date="2020-02" db="EMBL/GenBank/DDBJ databases">
        <authorList>
            <person name="Meier V. D."/>
        </authorList>
    </citation>
    <scope>NUCLEOTIDE SEQUENCE</scope>
    <source>
        <strain evidence="6">AVDCRST_MAG36</strain>
    </source>
</reference>
<accession>A0A6J4MHU3</accession>
<evidence type="ECO:0000256" key="4">
    <source>
        <dbReference type="SAM" id="MobiDB-lite"/>
    </source>
</evidence>
<gene>
    <name evidence="6" type="ORF">AVDCRST_MAG36-2564</name>
</gene>
<evidence type="ECO:0000256" key="2">
    <source>
        <dbReference type="ARBA" id="ARBA00023002"/>
    </source>
</evidence>
<evidence type="ECO:0000256" key="1">
    <source>
        <dbReference type="ARBA" id="ARBA00013048"/>
    </source>
</evidence>
<dbReference type="Gene3D" id="3.40.309.10">
    <property type="entry name" value="Aldehyde Dehydrogenase, Chain A, domain 2"/>
    <property type="match status" value="1"/>
</dbReference>
<evidence type="ECO:0000313" key="6">
    <source>
        <dbReference type="EMBL" id="CAA9360007.1"/>
    </source>
</evidence>
<dbReference type="GO" id="GO:0004491">
    <property type="term" value="F:methylmalonate-semialdehyde dehydrogenase (acylating, NAD) activity"/>
    <property type="evidence" value="ECO:0007669"/>
    <property type="project" value="UniProtKB-EC"/>
</dbReference>
<dbReference type="InterPro" id="IPR016161">
    <property type="entry name" value="Ald_DH/histidinol_DH"/>
</dbReference>
<evidence type="ECO:0000259" key="5">
    <source>
        <dbReference type="Pfam" id="PF00171"/>
    </source>
</evidence>
<organism evidence="6">
    <name type="scientific">uncultured Nocardioidaceae bacterium</name>
    <dbReference type="NCBI Taxonomy" id="253824"/>
    <lineage>
        <taxon>Bacteria</taxon>
        <taxon>Bacillati</taxon>
        <taxon>Actinomycetota</taxon>
        <taxon>Actinomycetes</taxon>
        <taxon>Propionibacteriales</taxon>
        <taxon>Nocardioidaceae</taxon>
        <taxon>environmental samples</taxon>
    </lineage>
</organism>
<keyword evidence="2 6" id="KW-0560">Oxidoreductase</keyword>
<feature type="domain" description="Aldehyde dehydrogenase" evidence="5">
    <location>
        <begin position="17"/>
        <end position="476"/>
    </location>
</feature>
<dbReference type="GO" id="GO:0006210">
    <property type="term" value="P:thymine catabolic process"/>
    <property type="evidence" value="ECO:0007669"/>
    <property type="project" value="TreeGrafter"/>
</dbReference>